<dbReference type="CDD" id="cd07377">
    <property type="entry name" value="WHTH_GntR"/>
    <property type="match status" value="1"/>
</dbReference>
<dbReference type="InterPro" id="IPR036388">
    <property type="entry name" value="WH-like_DNA-bd_sf"/>
</dbReference>
<dbReference type="InterPro" id="IPR011711">
    <property type="entry name" value="GntR_C"/>
</dbReference>
<dbReference type="Pfam" id="PF00392">
    <property type="entry name" value="GntR"/>
    <property type="match status" value="1"/>
</dbReference>
<dbReference type="PANTHER" id="PTHR43537">
    <property type="entry name" value="TRANSCRIPTIONAL REGULATOR, GNTR FAMILY"/>
    <property type="match status" value="1"/>
</dbReference>
<sequence>MRTSEVITVPTLSQEVYNRLRKDIMNGLFPPGKRISIRKLAEQLNVSTMPVREALNKLQSEGFVHFERRSIFVRQLSSRELIELFEIRLTLEKMAMEWSYRHIDRVALAELNEMVTEMKKKLTSPVEWNELNRQFHLLIYTYAQSKPMLEMLSIVWGRVEPYMNIYSVEQDDLIISQKEHDQLLVALNKKDIATLHQLITLHIQQTKEAIFEKLEK</sequence>
<dbReference type="EMBL" id="JACSQT010000011">
    <property type="protein sequence ID" value="MBD7939029.1"/>
    <property type="molecule type" value="Genomic_DNA"/>
</dbReference>
<evidence type="ECO:0000256" key="2">
    <source>
        <dbReference type="ARBA" id="ARBA00023125"/>
    </source>
</evidence>
<gene>
    <name evidence="5" type="ORF">H9655_18485</name>
</gene>
<evidence type="ECO:0000313" key="5">
    <source>
        <dbReference type="EMBL" id="MBD7939029.1"/>
    </source>
</evidence>
<dbReference type="PROSITE" id="PS50949">
    <property type="entry name" value="HTH_GNTR"/>
    <property type="match status" value="1"/>
</dbReference>
<protein>
    <submittedName>
        <fullName evidence="5">GntR family transcriptional regulator</fullName>
    </submittedName>
</protein>
<keyword evidence="3" id="KW-0804">Transcription</keyword>
<proteinExistence type="predicted"/>
<keyword evidence="2" id="KW-0238">DNA-binding</keyword>
<dbReference type="Gene3D" id="1.10.10.10">
    <property type="entry name" value="Winged helix-like DNA-binding domain superfamily/Winged helix DNA-binding domain"/>
    <property type="match status" value="1"/>
</dbReference>
<evidence type="ECO:0000256" key="3">
    <source>
        <dbReference type="ARBA" id="ARBA00023163"/>
    </source>
</evidence>
<dbReference type="Pfam" id="PF07729">
    <property type="entry name" value="FCD"/>
    <property type="match status" value="1"/>
</dbReference>
<comment type="caution">
    <text evidence="5">The sequence shown here is derived from an EMBL/GenBank/DDBJ whole genome shotgun (WGS) entry which is preliminary data.</text>
</comment>
<dbReference type="InterPro" id="IPR008920">
    <property type="entry name" value="TF_FadR/GntR_C"/>
</dbReference>
<dbReference type="Proteomes" id="UP000657931">
    <property type="component" value="Unassembled WGS sequence"/>
</dbReference>
<accession>A0ABR8QUB6</accession>
<reference evidence="5 6" key="1">
    <citation type="submission" date="2020-08" db="EMBL/GenBank/DDBJ databases">
        <title>A Genomic Blueprint of the Chicken Gut Microbiome.</title>
        <authorList>
            <person name="Gilroy R."/>
            <person name="Ravi A."/>
            <person name="Getino M."/>
            <person name="Pursley I."/>
            <person name="Horton D.L."/>
            <person name="Alikhan N.-F."/>
            <person name="Baker D."/>
            <person name="Gharbi K."/>
            <person name="Hall N."/>
            <person name="Watson M."/>
            <person name="Adriaenssens E.M."/>
            <person name="Foster-Nyarko E."/>
            <person name="Jarju S."/>
            <person name="Secka A."/>
            <person name="Antonio M."/>
            <person name="Oren A."/>
            <person name="Chaudhuri R."/>
            <person name="La Ragione R.M."/>
            <person name="Hildebrand F."/>
            <person name="Pallen M.J."/>
        </authorList>
    </citation>
    <scope>NUCLEOTIDE SEQUENCE [LARGE SCALE GENOMIC DNA]</scope>
    <source>
        <strain evidence="5 6">Sa5YUA1</strain>
    </source>
</reference>
<dbReference type="RefSeq" id="WP_191816730.1">
    <property type="nucleotide sequence ID" value="NZ_JACSQT010000011.1"/>
</dbReference>
<dbReference type="InterPro" id="IPR036390">
    <property type="entry name" value="WH_DNA-bd_sf"/>
</dbReference>
<evidence type="ECO:0000259" key="4">
    <source>
        <dbReference type="PROSITE" id="PS50949"/>
    </source>
</evidence>
<dbReference type="SUPFAM" id="SSF46785">
    <property type="entry name" value="Winged helix' DNA-binding domain"/>
    <property type="match status" value="1"/>
</dbReference>
<dbReference type="SUPFAM" id="SSF48008">
    <property type="entry name" value="GntR ligand-binding domain-like"/>
    <property type="match status" value="1"/>
</dbReference>
<evidence type="ECO:0000313" key="6">
    <source>
        <dbReference type="Proteomes" id="UP000657931"/>
    </source>
</evidence>
<dbReference type="Gene3D" id="1.20.120.530">
    <property type="entry name" value="GntR ligand-binding domain-like"/>
    <property type="match status" value="1"/>
</dbReference>
<dbReference type="InterPro" id="IPR000524">
    <property type="entry name" value="Tscrpt_reg_HTH_GntR"/>
</dbReference>
<dbReference type="PANTHER" id="PTHR43537:SF39">
    <property type="entry name" value="HTH-TYPE TRANSCRIPTIONAL REGULATOR MCBR"/>
    <property type="match status" value="1"/>
</dbReference>
<keyword evidence="6" id="KW-1185">Reference proteome</keyword>
<keyword evidence="1" id="KW-0805">Transcription regulation</keyword>
<organism evidence="5 6">
    <name type="scientific">Cytobacillus stercorigallinarum</name>
    <dbReference type="NCBI Taxonomy" id="2762240"/>
    <lineage>
        <taxon>Bacteria</taxon>
        <taxon>Bacillati</taxon>
        <taxon>Bacillota</taxon>
        <taxon>Bacilli</taxon>
        <taxon>Bacillales</taxon>
        <taxon>Bacillaceae</taxon>
        <taxon>Cytobacillus</taxon>
    </lineage>
</organism>
<name>A0ABR8QUB6_9BACI</name>
<feature type="domain" description="HTH gntR-type" evidence="4">
    <location>
        <begin position="10"/>
        <end position="76"/>
    </location>
</feature>
<evidence type="ECO:0000256" key="1">
    <source>
        <dbReference type="ARBA" id="ARBA00023015"/>
    </source>
</evidence>
<dbReference type="SMART" id="SM00345">
    <property type="entry name" value="HTH_GNTR"/>
    <property type="match status" value="1"/>
</dbReference>
<dbReference type="SMART" id="SM00895">
    <property type="entry name" value="FCD"/>
    <property type="match status" value="1"/>
</dbReference>